<feature type="transmembrane region" description="Helical" evidence="6">
    <location>
        <begin position="30"/>
        <end position="52"/>
    </location>
</feature>
<evidence type="ECO:0000256" key="3">
    <source>
        <dbReference type="ARBA" id="ARBA00022692"/>
    </source>
</evidence>
<keyword evidence="4 6" id="KW-1133">Transmembrane helix</keyword>
<dbReference type="PANTHER" id="PTHR23526:SF2">
    <property type="entry name" value="MAJOR FACILITATOR SUPERFAMILY (MFS) PROFILE DOMAIN-CONTAINING PROTEIN"/>
    <property type="match status" value="1"/>
</dbReference>
<keyword evidence="9" id="KW-1185">Reference proteome</keyword>
<feature type="transmembrane region" description="Helical" evidence="6">
    <location>
        <begin position="160"/>
        <end position="177"/>
    </location>
</feature>
<feature type="transmembrane region" description="Helical" evidence="6">
    <location>
        <begin position="396"/>
        <end position="418"/>
    </location>
</feature>
<dbReference type="RefSeq" id="WP_213487052.1">
    <property type="nucleotide sequence ID" value="NZ_CAJRAY010000106.1"/>
</dbReference>
<dbReference type="EMBL" id="CAJRAY010000106">
    <property type="protein sequence ID" value="CAG5093514.1"/>
    <property type="molecule type" value="Genomic_DNA"/>
</dbReference>
<feature type="transmembrane region" description="Helical" evidence="6">
    <location>
        <begin position="361"/>
        <end position="384"/>
    </location>
</feature>
<name>A0ABM8V9H2_THEXY</name>
<dbReference type="PANTHER" id="PTHR23526">
    <property type="entry name" value="INTEGRAL MEMBRANE TRANSPORT PROTEIN-RELATED"/>
    <property type="match status" value="1"/>
</dbReference>
<keyword evidence="3 6" id="KW-0812">Transmembrane</keyword>
<evidence type="ECO:0000256" key="1">
    <source>
        <dbReference type="ARBA" id="ARBA00004651"/>
    </source>
</evidence>
<evidence type="ECO:0000256" key="6">
    <source>
        <dbReference type="SAM" id="Phobius"/>
    </source>
</evidence>
<feature type="transmembrane region" description="Helical" evidence="6">
    <location>
        <begin position="234"/>
        <end position="259"/>
    </location>
</feature>
<sequence length="425" mass="45873">MPQIAFLKAFRFRRNATEQRRWLQTSVIEGIPATIIGNILGGPILTAFLLYLKAGSTAVGLVLAIQSLANIVQVFAAFFMQRMENRKFWMALSGILHRMFWVLTGLIPVLLPVPARVPAFVALFACSFISAAVSGVVWSSLMSDMVPAQVRGRYFGVRNTVHWAFASIALLLSGQILESAGSPAAGFAILYLTAAICTVWNGIMLLRYPNLPFEKSQETSGVGRLLKPVRDRAFMTATGFIALFILIQNAAVPLFSYVMLDILGVSYTAVTVVTTVQMIVMMISYYAWGSLNARYPAFTLLLCSLPFIALACLLWAGLAFLPVLAVLVLVHIALGIGQGGYNLLNFTFLIGDTPKADRPMYIAVFAAATGLMGFVGPLIGGILYDAIAGGPAWMGQYGISMFTGLIMMALAGAGPFILSASRVPR</sequence>
<feature type="transmembrane region" description="Helical" evidence="6">
    <location>
        <begin position="295"/>
        <end position="318"/>
    </location>
</feature>
<dbReference type="InterPro" id="IPR020846">
    <property type="entry name" value="MFS_dom"/>
</dbReference>
<proteinExistence type="predicted"/>
<comment type="caution">
    <text evidence="8">The sequence shown here is derived from an EMBL/GenBank/DDBJ whole genome shotgun (WGS) entry which is preliminary data.</text>
</comment>
<dbReference type="PROSITE" id="PS50850">
    <property type="entry name" value="MFS"/>
    <property type="match status" value="1"/>
</dbReference>
<feature type="transmembrane region" description="Helical" evidence="6">
    <location>
        <begin position="265"/>
        <end position="288"/>
    </location>
</feature>
<feature type="transmembrane region" description="Helical" evidence="6">
    <location>
        <begin position="117"/>
        <end position="139"/>
    </location>
</feature>
<dbReference type="Proteomes" id="UP000681526">
    <property type="component" value="Unassembled WGS sequence"/>
</dbReference>
<keyword evidence="2" id="KW-0813">Transport</keyword>
<protein>
    <submittedName>
        <fullName evidence="8">Major facilitator superfamily MFS_1</fullName>
    </submittedName>
</protein>
<keyword evidence="5 6" id="KW-0472">Membrane</keyword>
<feature type="transmembrane region" description="Helical" evidence="6">
    <location>
        <begin position="324"/>
        <end position="349"/>
    </location>
</feature>
<accession>A0ABM8V9H2</accession>
<dbReference type="Pfam" id="PF07690">
    <property type="entry name" value="MFS_1"/>
    <property type="match status" value="1"/>
</dbReference>
<comment type="subcellular location">
    <subcellularLocation>
        <location evidence="1">Cell membrane</location>
        <topology evidence="1">Multi-pass membrane protein</topology>
    </subcellularLocation>
</comment>
<dbReference type="InterPro" id="IPR052528">
    <property type="entry name" value="Sugar_transport-like"/>
</dbReference>
<evidence type="ECO:0000313" key="8">
    <source>
        <dbReference type="EMBL" id="CAG5093514.1"/>
    </source>
</evidence>
<reference evidence="8 9" key="1">
    <citation type="submission" date="2021-04" db="EMBL/GenBank/DDBJ databases">
        <authorList>
            <person name="Rakotoarivonina H."/>
        </authorList>
    </citation>
    <scope>NUCLEOTIDE SEQUENCE [LARGE SCALE GENOMIC DNA]</scope>
    <source>
        <strain evidence="8 9">XE</strain>
    </source>
</reference>
<evidence type="ECO:0000256" key="2">
    <source>
        <dbReference type="ARBA" id="ARBA00022448"/>
    </source>
</evidence>
<organism evidence="8 9">
    <name type="scientific">Thermobacillus xylanilyticus</name>
    <dbReference type="NCBI Taxonomy" id="76633"/>
    <lineage>
        <taxon>Bacteria</taxon>
        <taxon>Bacillati</taxon>
        <taxon>Bacillota</taxon>
        <taxon>Bacilli</taxon>
        <taxon>Bacillales</taxon>
        <taxon>Paenibacillaceae</taxon>
        <taxon>Thermobacillus</taxon>
    </lineage>
</organism>
<dbReference type="InterPro" id="IPR036259">
    <property type="entry name" value="MFS_trans_sf"/>
</dbReference>
<feature type="transmembrane region" description="Helical" evidence="6">
    <location>
        <begin position="91"/>
        <end position="111"/>
    </location>
</feature>
<dbReference type="Gene3D" id="1.20.1250.20">
    <property type="entry name" value="MFS general substrate transporter like domains"/>
    <property type="match status" value="1"/>
</dbReference>
<dbReference type="SUPFAM" id="SSF103473">
    <property type="entry name" value="MFS general substrate transporter"/>
    <property type="match status" value="1"/>
</dbReference>
<gene>
    <name evidence="8" type="primary">txxe 3643</name>
    <name evidence="8" type="ORF">TXXE_19795</name>
</gene>
<feature type="domain" description="Major facilitator superfamily (MFS) profile" evidence="7">
    <location>
        <begin position="234"/>
        <end position="425"/>
    </location>
</feature>
<evidence type="ECO:0000256" key="4">
    <source>
        <dbReference type="ARBA" id="ARBA00022989"/>
    </source>
</evidence>
<feature type="transmembrane region" description="Helical" evidence="6">
    <location>
        <begin position="183"/>
        <end position="206"/>
    </location>
</feature>
<evidence type="ECO:0000256" key="5">
    <source>
        <dbReference type="ARBA" id="ARBA00023136"/>
    </source>
</evidence>
<dbReference type="InterPro" id="IPR011701">
    <property type="entry name" value="MFS"/>
</dbReference>
<feature type="transmembrane region" description="Helical" evidence="6">
    <location>
        <begin position="58"/>
        <end position="79"/>
    </location>
</feature>
<evidence type="ECO:0000259" key="7">
    <source>
        <dbReference type="PROSITE" id="PS50850"/>
    </source>
</evidence>
<evidence type="ECO:0000313" key="9">
    <source>
        <dbReference type="Proteomes" id="UP000681526"/>
    </source>
</evidence>